<dbReference type="RefSeq" id="WP_127029926.1">
    <property type="nucleotide sequence ID" value="NZ_RYFG02000078.1"/>
</dbReference>
<reference evidence="1 2" key="1">
    <citation type="journal article" date="2019" name="Antonie Van Leeuwenhoek">
        <title>Description of 'Ca. Methylobacter oryzae' KRF1, a novel species from the environmentally important Methylobacter clade 2.</title>
        <authorList>
            <person name="Khatri K."/>
            <person name="Mohite J.A."/>
            <person name="Pandit P.S."/>
            <person name="Bahulikar R."/>
            <person name="Rahalkar M.C."/>
        </authorList>
    </citation>
    <scope>NUCLEOTIDE SEQUENCE [LARGE SCALE GENOMIC DNA]</scope>
    <source>
        <strain evidence="1 2">KRF1</strain>
    </source>
</reference>
<accession>A0ABY3CC77</accession>
<proteinExistence type="predicted"/>
<protein>
    <recommendedName>
        <fullName evidence="3">N-acetyltransferase</fullName>
    </recommendedName>
</protein>
<keyword evidence="2" id="KW-1185">Reference proteome</keyword>
<sequence length="176" mass="20055">MSNVHSAIDAVFEQVADFFSSNLQKEIKITSINSEALNAWQQSWSSSLRIPPNGGWDWRCKLSNASRKYQKRLMSVAVWGQDNCLCGLALCSRSKSNEVLSVHYIEGAPIEQHPLTGYVFNIINAVLHEYSYVVNANKIRIMYPVKDLIDFYNSHGYILSKKSLFGRPYCEKGIER</sequence>
<dbReference type="Proteomes" id="UP000733744">
    <property type="component" value="Unassembled WGS sequence"/>
</dbReference>
<organism evidence="1 2">
    <name type="scientific">Candidatus Methylobacter oryzae</name>
    <dbReference type="NCBI Taxonomy" id="2497749"/>
    <lineage>
        <taxon>Bacteria</taxon>
        <taxon>Pseudomonadati</taxon>
        <taxon>Pseudomonadota</taxon>
        <taxon>Gammaproteobacteria</taxon>
        <taxon>Methylococcales</taxon>
        <taxon>Methylococcaceae</taxon>
        <taxon>Methylobacter</taxon>
    </lineage>
</organism>
<evidence type="ECO:0000313" key="2">
    <source>
        <dbReference type="Proteomes" id="UP000733744"/>
    </source>
</evidence>
<comment type="caution">
    <text evidence="1">The sequence shown here is derived from an EMBL/GenBank/DDBJ whole genome shotgun (WGS) entry which is preliminary data.</text>
</comment>
<name>A0ABY3CC77_9GAMM</name>
<dbReference type="EMBL" id="RYFG02000078">
    <property type="protein sequence ID" value="TRW96999.1"/>
    <property type="molecule type" value="Genomic_DNA"/>
</dbReference>
<evidence type="ECO:0000313" key="1">
    <source>
        <dbReference type="EMBL" id="TRW96999.1"/>
    </source>
</evidence>
<gene>
    <name evidence="1" type="ORF">EKO24_008240</name>
</gene>
<evidence type="ECO:0008006" key="3">
    <source>
        <dbReference type="Google" id="ProtNLM"/>
    </source>
</evidence>